<dbReference type="Proteomes" id="UP000053676">
    <property type="component" value="Unassembled WGS sequence"/>
</dbReference>
<dbReference type="PRINTS" id="PR00385">
    <property type="entry name" value="P450"/>
</dbReference>
<dbReference type="EMBL" id="KI669015">
    <property type="protein sequence ID" value="ETN70074.1"/>
    <property type="molecule type" value="Genomic_DNA"/>
</dbReference>
<dbReference type="InterPro" id="IPR001128">
    <property type="entry name" value="Cyt_P450"/>
</dbReference>
<dbReference type="InterPro" id="IPR050182">
    <property type="entry name" value="Cytochrome_P450_fam2"/>
</dbReference>
<evidence type="ECO:0000256" key="6">
    <source>
        <dbReference type="RuleBase" id="RU000461"/>
    </source>
</evidence>
<keyword evidence="5 6" id="KW-0349">Heme</keyword>
<gene>
    <name evidence="7" type="ORF">NECAME_01022</name>
</gene>
<organism evidence="7 8">
    <name type="scientific">Necator americanus</name>
    <name type="common">Human hookworm</name>
    <dbReference type="NCBI Taxonomy" id="51031"/>
    <lineage>
        <taxon>Eukaryota</taxon>
        <taxon>Metazoa</taxon>
        <taxon>Ecdysozoa</taxon>
        <taxon>Nematoda</taxon>
        <taxon>Chromadorea</taxon>
        <taxon>Rhabditida</taxon>
        <taxon>Rhabditina</taxon>
        <taxon>Rhabditomorpha</taxon>
        <taxon>Strongyloidea</taxon>
        <taxon>Ancylostomatidae</taxon>
        <taxon>Bunostominae</taxon>
        <taxon>Necator</taxon>
    </lineage>
</organism>
<evidence type="ECO:0000256" key="2">
    <source>
        <dbReference type="ARBA" id="ARBA00022723"/>
    </source>
</evidence>
<dbReference type="GO" id="GO:0006805">
    <property type="term" value="P:xenobiotic metabolic process"/>
    <property type="evidence" value="ECO:0007669"/>
    <property type="project" value="TreeGrafter"/>
</dbReference>
<evidence type="ECO:0008006" key="9">
    <source>
        <dbReference type="Google" id="ProtNLM"/>
    </source>
</evidence>
<dbReference type="InterPro" id="IPR002401">
    <property type="entry name" value="Cyt_P450_E_grp-I"/>
</dbReference>
<evidence type="ECO:0000256" key="4">
    <source>
        <dbReference type="ARBA" id="ARBA00023033"/>
    </source>
</evidence>
<keyword evidence="3 5" id="KW-0408">Iron</keyword>
<sequence>MLLLDQFDEHKKSINYDQEPTNYLDAYLHEIHRRGKEGIQEGFIEKQCIAAIYDLYSAGLETIVITLRFCFLFILNYPHIQRKIHQEIDDVIGQERASYKLPKGTRVIPQFPSVHMDESIYPRAELVVPERHLKDGQFIKDDRITGFSVGKRACLGESLARMEFTSSQLL</sequence>
<dbReference type="AlphaFoldDB" id="W2SK80"/>
<comment type="cofactor">
    <cofactor evidence="5">
        <name>heme</name>
        <dbReference type="ChEBI" id="CHEBI:30413"/>
    </cofactor>
</comment>
<proteinExistence type="inferred from homology"/>
<dbReference type="InterPro" id="IPR017972">
    <property type="entry name" value="Cyt_P450_CS"/>
</dbReference>
<keyword evidence="8" id="KW-1185">Reference proteome</keyword>
<dbReference type="Pfam" id="PF00067">
    <property type="entry name" value="p450"/>
    <property type="match status" value="2"/>
</dbReference>
<evidence type="ECO:0000256" key="5">
    <source>
        <dbReference type="PIRSR" id="PIRSR602401-1"/>
    </source>
</evidence>
<dbReference type="GO" id="GO:0016712">
    <property type="term" value="F:oxidoreductase activity, acting on paired donors, with incorporation or reduction of molecular oxygen, reduced flavin or flavoprotein as one donor, and incorporation of one atom of oxygen"/>
    <property type="evidence" value="ECO:0007669"/>
    <property type="project" value="TreeGrafter"/>
</dbReference>
<dbReference type="STRING" id="51031.W2SK80"/>
<dbReference type="PROSITE" id="PS00086">
    <property type="entry name" value="CYTOCHROME_P450"/>
    <property type="match status" value="1"/>
</dbReference>
<accession>W2SK80</accession>
<dbReference type="InterPro" id="IPR036396">
    <property type="entry name" value="Cyt_P450_sf"/>
</dbReference>
<dbReference type="PANTHER" id="PTHR24300:SF338">
    <property type="entry name" value="CYTOCHROME P450 CYP36A1-RELATED"/>
    <property type="match status" value="1"/>
</dbReference>
<dbReference type="KEGG" id="nai:NECAME_01022"/>
<dbReference type="GO" id="GO:0005506">
    <property type="term" value="F:iron ion binding"/>
    <property type="evidence" value="ECO:0007669"/>
    <property type="project" value="InterPro"/>
</dbReference>
<dbReference type="PANTHER" id="PTHR24300">
    <property type="entry name" value="CYTOCHROME P450 508A4-RELATED"/>
    <property type="match status" value="1"/>
</dbReference>
<evidence type="ECO:0000313" key="8">
    <source>
        <dbReference type="Proteomes" id="UP000053676"/>
    </source>
</evidence>
<name>W2SK80_NECAM</name>
<keyword evidence="6" id="KW-0560">Oxidoreductase</keyword>
<evidence type="ECO:0000313" key="7">
    <source>
        <dbReference type="EMBL" id="ETN70074.1"/>
    </source>
</evidence>
<evidence type="ECO:0000256" key="3">
    <source>
        <dbReference type="ARBA" id="ARBA00023004"/>
    </source>
</evidence>
<keyword evidence="2 5" id="KW-0479">Metal-binding</keyword>
<protein>
    <recommendedName>
        <fullName evidence="9">Unspecific monooxygenase</fullName>
    </recommendedName>
</protein>
<dbReference type="GO" id="GO:0006082">
    <property type="term" value="P:organic acid metabolic process"/>
    <property type="evidence" value="ECO:0007669"/>
    <property type="project" value="TreeGrafter"/>
</dbReference>
<comment type="similarity">
    <text evidence="1 6">Belongs to the cytochrome P450 family.</text>
</comment>
<keyword evidence="4 6" id="KW-0503">Monooxygenase</keyword>
<dbReference type="OrthoDB" id="5836879at2759"/>
<feature type="binding site" description="axial binding residue" evidence="5">
    <location>
        <position position="154"/>
    </location>
    <ligand>
        <name>heme</name>
        <dbReference type="ChEBI" id="CHEBI:30413"/>
    </ligand>
    <ligandPart>
        <name>Fe</name>
        <dbReference type="ChEBI" id="CHEBI:18248"/>
    </ligandPart>
</feature>
<dbReference type="GO" id="GO:0020037">
    <property type="term" value="F:heme binding"/>
    <property type="evidence" value="ECO:0007669"/>
    <property type="project" value="InterPro"/>
</dbReference>
<dbReference type="GO" id="GO:0005737">
    <property type="term" value="C:cytoplasm"/>
    <property type="evidence" value="ECO:0007669"/>
    <property type="project" value="TreeGrafter"/>
</dbReference>
<reference evidence="8" key="1">
    <citation type="journal article" date="2014" name="Nat. Genet.">
        <title>Genome of the human hookworm Necator americanus.</title>
        <authorList>
            <person name="Tang Y.T."/>
            <person name="Gao X."/>
            <person name="Rosa B.A."/>
            <person name="Abubucker S."/>
            <person name="Hallsworth-Pepin K."/>
            <person name="Martin J."/>
            <person name="Tyagi R."/>
            <person name="Heizer E."/>
            <person name="Zhang X."/>
            <person name="Bhonagiri-Palsikar V."/>
            <person name="Minx P."/>
            <person name="Warren W.C."/>
            <person name="Wang Q."/>
            <person name="Zhan B."/>
            <person name="Hotez P.J."/>
            <person name="Sternberg P.W."/>
            <person name="Dougall A."/>
            <person name="Gaze S.T."/>
            <person name="Mulvenna J."/>
            <person name="Sotillo J."/>
            <person name="Ranganathan S."/>
            <person name="Rabelo E.M."/>
            <person name="Wilson R.K."/>
            <person name="Felgner P.L."/>
            <person name="Bethony J."/>
            <person name="Hawdon J.M."/>
            <person name="Gasser R.B."/>
            <person name="Loukas A."/>
            <person name="Mitreva M."/>
        </authorList>
    </citation>
    <scope>NUCLEOTIDE SEQUENCE [LARGE SCALE GENOMIC DNA]</scope>
</reference>
<dbReference type="Gene3D" id="1.10.630.10">
    <property type="entry name" value="Cytochrome P450"/>
    <property type="match status" value="2"/>
</dbReference>
<evidence type="ECO:0000256" key="1">
    <source>
        <dbReference type="ARBA" id="ARBA00010617"/>
    </source>
</evidence>
<dbReference type="PRINTS" id="PR00463">
    <property type="entry name" value="EP450I"/>
</dbReference>
<dbReference type="SUPFAM" id="SSF48264">
    <property type="entry name" value="Cytochrome P450"/>
    <property type="match status" value="1"/>
</dbReference>